<keyword evidence="5" id="KW-0813">Transport</keyword>
<evidence type="ECO:0000256" key="1">
    <source>
        <dbReference type="ARBA" id="ARBA00022692"/>
    </source>
</evidence>
<evidence type="ECO:0000256" key="4">
    <source>
        <dbReference type="SAM" id="Phobius"/>
    </source>
</evidence>
<feature type="transmembrane region" description="Helical" evidence="4">
    <location>
        <begin position="78"/>
        <end position="97"/>
    </location>
</feature>
<feature type="transmembrane region" description="Helical" evidence="4">
    <location>
        <begin position="50"/>
        <end position="71"/>
    </location>
</feature>
<feature type="transmembrane region" description="Helical" evidence="4">
    <location>
        <begin position="103"/>
        <end position="129"/>
    </location>
</feature>
<name>A0A087T689_STEMI</name>
<dbReference type="PANTHER" id="PTHR23121:SF9">
    <property type="entry name" value="SODIUM-DEPENDENT GLUCOSE TRANSPORTER 1"/>
    <property type="match status" value="1"/>
</dbReference>
<evidence type="ECO:0000313" key="6">
    <source>
        <dbReference type="Proteomes" id="UP000054359"/>
    </source>
</evidence>
<sequence length="441" mass="48027">MVKLSEKWLRIIKTTNLYLCFFNLGMSVAVPGPTLLDMQNLVNTDTQHIAFIYTARSIGYLVGSLLGGVLFDVITPKQVLLTLFNFLSTATILSIPWSRSLGVLTGFMVVNGLSLGCIDTGGNVCCLNLWGKESGPYYQALHFAFGLGGLVAPLIAAPFLGHFDSEINNSSIITDNTTFLFNKSQDILYNSNFITNSSIPTVTYAYTTIGGYALIVSMFFLAVCIISPVDAISQQSEGKQAKKQSLKFTVTLVTLNIILVFVETGTEIGFAQMLTTYAVKGNLKLSATTGSFMTSVFWGSFTVSRFISVFLAIKFTSFTLIVGDLVITGVGSLILLFFAVTNEWALWLSSVLLGVGIASFFPATVGWMEKYIIVTNKIASSLAIGAAFGEMIVPFTISYYIESVPEVLVYIVPTSCVLSTITVMILYLLLRNKKSKYSDPE</sequence>
<feature type="non-terminal residue" evidence="5">
    <location>
        <position position="441"/>
    </location>
</feature>
<dbReference type="SUPFAM" id="SSF103473">
    <property type="entry name" value="MFS general substrate transporter"/>
    <property type="match status" value="1"/>
</dbReference>
<feature type="transmembrane region" description="Helical" evidence="4">
    <location>
        <begin position="291"/>
        <end position="313"/>
    </location>
</feature>
<keyword evidence="2 4" id="KW-1133">Transmembrane helix</keyword>
<dbReference type="Pfam" id="PF07690">
    <property type="entry name" value="MFS_1"/>
    <property type="match status" value="1"/>
</dbReference>
<feature type="transmembrane region" description="Helical" evidence="4">
    <location>
        <begin position="12"/>
        <end position="30"/>
    </location>
</feature>
<dbReference type="AlphaFoldDB" id="A0A087T689"/>
<dbReference type="Gene3D" id="1.20.1250.20">
    <property type="entry name" value="MFS general substrate transporter like domains"/>
    <property type="match status" value="2"/>
</dbReference>
<dbReference type="Proteomes" id="UP000054359">
    <property type="component" value="Unassembled WGS sequence"/>
</dbReference>
<feature type="transmembrane region" description="Helical" evidence="4">
    <location>
        <begin position="141"/>
        <end position="161"/>
    </location>
</feature>
<evidence type="ECO:0000256" key="3">
    <source>
        <dbReference type="ARBA" id="ARBA00023136"/>
    </source>
</evidence>
<feature type="transmembrane region" description="Helical" evidence="4">
    <location>
        <begin position="407"/>
        <end position="430"/>
    </location>
</feature>
<dbReference type="InterPro" id="IPR011701">
    <property type="entry name" value="MFS"/>
</dbReference>
<dbReference type="EMBL" id="KK113634">
    <property type="protein sequence ID" value="KFM60628.1"/>
    <property type="molecule type" value="Genomic_DNA"/>
</dbReference>
<feature type="transmembrane region" description="Helical" evidence="4">
    <location>
        <begin position="379"/>
        <end position="401"/>
    </location>
</feature>
<dbReference type="PANTHER" id="PTHR23121">
    <property type="entry name" value="SODIUM-DEPENDENT GLUCOSE TRANSPORTER 1"/>
    <property type="match status" value="1"/>
</dbReference>
<reference evidence="5 6" key="1">
    <citation type="submission" date="2013-11" db="EMBL/GenBank/DDBJ databases">
        <title>Genome sequencing of Stegodyphus mimosarum.</title>
        <authorList>
            <person name="Bechsgaard J."/>
        </authorList>
    </citation>
    <scope>NUCLEOTIDE SEQUENCE [LARGE SCALE GENOMIC DNA]</scope>
</reference>
<organism evidence="5 6">
    <name type="scientific">Stegodyphus mimosarum</name>
    <name type="common">African social velvet spider</name>
    <dbReference type="NCBI Taxonomy" id="407821"/>
    <lineage>
        <taxon>Eukaryota</taxon>
        <taxon>Metazoa</taxon>
        <taxon>Ecdysozoa</taxon>
        <taxon>Arthropoda</taxon>
        <taxon>Chelicerata</taxon>
        <taxon>Arachnida</taxon>
        <taxon>Araneae</taxon>
        <taxon>Araneomorphae</taxon>
        <taxon>Entelegynae</taxon>
        <taxon>Eresoidea</taxon>
        <taxon>Eresidae</taxon>
        <taxon>Stegodyphus</taxon>
    </lineage>
</organism>
<feature type="transmembrane region" description="Helical" evidence="4">
    <location>
        <begin position="204"/>
        <end position="227"/>
    </location>
</feature>
<evidence type="ECO:0000256" key="2">
    <source>
        <dbReference type="ARBA" id="ARBA00022989"/>
    </source>
</evidence>
<dbReference type="GO" id="GO:0022857">
    <property type="term" value="F:transmembrane transporter activity"/>
    <property type="evidence" value="ECO:0007669"/>
    <property type="project" value="InterPro"/>
</dbReference>
<accession>A0A087T689</accession>
<keyword evidence="5" id="KW-0762">Sugar transport</keyword>
<keyword evidence="3 4" id="KW-0472">Membrane</keyword>
<protein>
    <submittedName>
        <fullName evidence="5">Sodium-dependent glucose transporter 1</fullName>
    </submittedName>
</protein>
<feature type="transmembrane region" description="Helical" evidence="4">
    <location>
        <begin position="346"/>
        <end position="367"/>
    </location>
</feature>
<dbReference type="OrthoDB" id="6365769at2759"/>
<keyword evidence="6" id="KW-1185">Reference proteome</keyword>
<evidence type="ECO:0000313" key="5">
    <source>
        <dbReference type="EMBL" id="KFM60628.1"/>
    </source>
</evidence>
<feature type="transmembrane region" description="Helical" evidence="4">
    <location>
        <begin position="248"/>
        <end position="271"/>
    </location>
</feature>
<dbReference type="InterPro" id="IPR036259">
    <property type="entry name" value="MFS_trans_sf"/>
</dbReference>
<keyword evidence="1 4" id="KW-0812">Transmembrane</keyword>
<feature type="transmembrane region" description="Helical" evidence="4">
    <location>
        <begin position="320"/>
        <end position="340"/>
    </location>
</feature>
<gene>
    <name evidence="5" type="ORF">X975_22655</name>
</gene>
<proteinExistence type="predicted"/>
<dbReference type="OMA" id="KYHEENI"/>